<name>A0A091BQ66_9GAMM</name>
<accession>A0A091BQ66</accession>
<reference evidence="1 2" key="1">
    <citation type="submission" date="2013-09" db="EMBL/GenBank/DDBJ databases">
        <title>Genome sequencing of Arenimonas metalli.</title>
        <authorList>
            <person name="Chen F."/>
            <person name="Wang G."/>
        </authorList>
    </citation>
    <scope>NUCLEOTIDE SEQUENCE [LARGE SCALE GENOMIC DNA]</scope>
    <source>
        <strain evidence="1 2">CF5-1</strain>
    </source>
</reference>
<organism evidence="1 2">
    <name type="scientific">Arenimonas metalli CF5-1</name>
    <dbReference type="NCBI Taxonomy" id="1384056"/>
    <lineage>
        <taxon>Bacteria</taxon>
        <taxon>Pseudomonadati</taxon>
        <taxon>Pseudomonadota</taxon>
        <taxon>Gammaproteobacteria</taxon>
        <taxon>Lysobacterales</taxon>
        <taxon>Lysobacteraceae</taxon>
        <taxon>Arenimonas</taxon>
    </lineage>
</organism>
<proteinExistence type="predicted"/>
<dbReference type="RefSeq" id="WP_034211975.1">
    <property type="nucleotide sequence ID" value="NZ_AVCK01000016.1"/>
</dbReference>
<comment type="caution">
    <text evidence="1">The sequence shown here is derived from an EMBL/GenBank/DDBJ whole genome shotgun (WGS) entry which is preliminary data.</text>
</comment>
<dbReference type="eggNOG" id="ENOG50318TN">
    <property type="taxonomic scope" value="Bacteria"/>
</dbReference>
<evidence type="ECO:0000313" key="2">
    <source>
        <dbReference type="Proteomes" id="UP000029393"/>
    </source>
</evidence>
<dbReference type="EMBL" id="AVCK01000016">
    <property type="protein sequence ID" value="KFN46435.1"/>
    <property type="molecule type" value="Genomic_DNA"/>
</dbReference>
<dbReference type="Proteomes" id="UP000029393">
    <property type="component" value="Unassembled WGS sequence"/>
</dbReference>
<sequence>MTWIVDLSGDQQTLRQLQNGFGGETPVLLVDGQYQFDPAIFAQSGDYETTKTIAHREVDLLNGYIRIFLFGKQRIDVGNISRKLPDQPKVHYASIEERLVLSARLVGFTLGGDEAVILRQENGPGLNAWRELVQKDPAAEDVLKYVQGSLDDWTNLARIIEIIEHDVGKPADFIATGWVDGRRLKAFHATANNPLVAGVTARHGARRFETPKLTMDINEARQLVLNVVQKWIAARIAAAAGGD</sequence>
<dbReference type="AlphaFoldDB" id="A0A091BQ66"/>
<gene>
    <name evidence="1" type="ORF">N787_10420</name>
</gene>
<keyword evidence="2" id="KW-1185">Reference proteome</keyword>
<protein>
    <submittedName>
        <fullName evidence="1">Uncharacterized protein</fullName>
    </submittedName>
</protein>
<evidence type="ECO:0000313" key="1">
    <source>
        <dbReference type="EMBL" id="KFN46435.1"/>
    </source>
</evidence>
<dbReference type="OrthoDB" id="6057380at2"/>